<accession>A0A2M4C8F1</accession>
<proteinExistence type="predicted"/>
<protein>
    <submittedName>
        <fullName evidence="1">Putative secreted protein</fullName>
    </submittedName>
</protein>
<dbReference type="EMBL" id="GGFJ01012270">
    <property type="protein sequence ID" value="MBW61411.1"/>
    <property type="molecule type" value="Transcribed_RNA"/>
</dbReference>
<name>A0A2M4C8F1_9DIPT</name>
<evidence type="ECO:0000313" key="1">
    <source>
        <dbReference type="EMBL" id="MBW61411.1"/>
    </source>
</evidence>
<reference evidence="1" key="1">
    <citation type="submission" date="2018-01" db="EMBL/GenBank/DDBJ databases">
        <title>An insight into the sialome of Amazonian anophelines.</title>
        <authorList>
            <person name="Ribeiro J.M."/>
            <person name="Scarpassa V."/>
            <person name="Calvo E."/>
        </authorList>
    </citation>
    <scope>NUCLEOTIDE SEQUENCE</scope>
    <source>
        <tissue evidence="1">Salivary glands</tissue>
    </source>
</reference>
<organism evidence="1">
    <name type="scientific">Anopheles marajoara</name>
    <dbReference type="NCBI Taxonomy" id="58244"/>
    <lineage>
        <taxon>Eukaryota</taxon>
        <taxon>Metazoa</taxon>
        <taxon>Ecdysozoa</taxon>
        <taxon>Arthropoda</taxon>
        <taxon>Hexapoda</taxon>
        <taxon>Insecta</taxon>
        <taxon>Pterygota</taxon>
        <taxon>Neoptera</taxon>
        <taxon>Endopterygota</taxon>
        <taxon>Diptera</taxon>
        <taxon>Nematocera</taxon>
        <taxon>Culicoidea</taxon>
        <taxon>Culicidae</taxon>
        <taxon>Anophelinae</taxon>
        <taxon>Anopheles</taxon>
    </lineage>
</organism>
<sequence>MPSLLTTIRSIRFWLRCANIIQATDLDRGAWSGSSGVCHHFTDGNSWSTGSIDDDVFEDEDMIVYTPCVWLLIRLSASSVIGISFTFAKQALIVTNGWVAHKLLPSQHLK</sequence>
<dbReference type="AlphaFoldDB" id="A0A2M4C8F1"/>